<evidence type="ECO:0000313" key="1">
    <source>
        <dbReference type="EMBL" id="OAD20480.1"/>
    </source>
</evidence>
<accession>A0A176RXK0</accession>
<name>A0A176RXK0_9GAMM</name>
<protein>
    <recommendedName>
        <fullName evidence="3">CopG family transcriptional regulator</fullName>
    </recommendedName>
</protein>
<dbReference type="AlphaFoldDB" id="A0A176RXK0"/>
<gene>
    <name evidence="1" type="ORF">THIOM_003813</name>
</gene>
<evidence type="ECO:0008006" key="3">
    <source>
        <dbReference type="Google" id="ProtNLM"/>
    </source>
</evidence>
<keyword evidence="2" id="KW-1185">Reference proteome</keyword>
<evidence type="ECO:0000313" key="2">
    <source>
        <dbReference type="Proteomes" id="UP000076962"/>
    </source>
</evidence>
<feature type="non-terminal residue" evidence="1">
    <location>
        <position position="59"/>
    </location>
</feature>
<organism evidence="1 2">
    <name type="scientific">Candidatus Thiomargarita nelsonii</name>
    <dbReference type="NCBI Taxonomy" id="1003181"/>
    <lineage>
        <taxon>Bacteria</taxon>
        <taxon>Pseudomonadati</taxon>
        <taxon>Pseudomonadota</taxon>
        <taxon>Gammaproteobacteria</taxon>
        <taxon>Thiotrichales</taxon>
        <taxon>Thiotrichaceae</taxon>
        <taxon>Thiomargarita</taxon>
    </lineage>
</organism>
<reference evidence="1 2" key="1">
    <citation type="submission" date="2016-05" db="EMBL/GenBank/DDBJ databases">
        <title>Single-cell genome of chain-forming Candidatus Thiomargarita nelsonii and comparison to other large sulfur-oxidizing bacteria.</title>
        <authorList>
            <person name="Winkel M."/>
            <person name="Salman V."/>
            <person name="Woyke T."/>
            <person name="Schulz-Vogt H."/>
            <person name="Richter M."/>
            <person name="Flood B."/>
            <person name="Bailey J."/>
            <person name="Amann R."/>
            <person name="Mussmann M."/>
        </authorList>
    </citation>
    <scope>NUCLEOTIDE SEQUENCE [LARGE SCALE GENOMIC DNA]</scope>
    <source>
        <strain evidence="1 2">THI036</strain>
    </source>
</reference>
<comment type="caution">
    <text evidence="1">The sequence shown here is derived from an EMBL/GenBank/DDBJ whole genome shotgun (WGS) entry which is preliminary data.</text>
</comment>
<sequence>MSALSIDISPQIYNDIQTRVMEGWFKNIESVVEEAMRRYIESHPIDITEQFIKEDIEWG</sequence>
<dbReference type="Proteomes" id="UP000076962">
    <property type="component" value="Unassembled WGS sequence"/>
</dbReference>
<proteinExistence type="predicted"/>
<dbReference type="EMBL" id="LUTY01002342">
    <property type="protein sequence ID" value="OAD20480.1"/>
    <property type="molecule type" value="Genomic_DNA"/>
</dbReference>